<dbReference type="Proteomes" id="UP000242444">
    <property type="component" value="Unassembled WGS sequence"/>
</dbReference>
<organism evidence="4 5">
    <name type="scientific">Amycolatopsis antarctica</name>
    <dbReference type="NCBI Taxonomy" id="1854586"/>
    <lineage>
        <taxon>Bacteria</taxon>
        <taxon>Bacillati</taxon>
        <taxon>Actinomycetota</taxon>
        <taxon>Actinomycetes</taxon>
        <taxon>Pseudonocardiales</taxon>
        <taxon>Pseudonocardiaceae</taxon>
        <taxon>Amycolatopsis</taxon>
    </lineage>
</organism>
<dbReference type="Gene3D" id="1.10.10.10">
    <property type="entry name" value="Winged helix-like DNA-binding domain superfamily/Winged helix DNA-binding domain"/>
    <property type="match status" value="1"/>
</dbReference>
<feature type="domain" description="ANTAR" evidence="3">
    <location>
        <begin position="177"/>
        <end position="229"/>
    </location>
</feature>
<evidence type="ECO:0000256" key="2">
    <source>
        <dbReference type="ARBA" id="ARBA00023163"/>
    </source>
</evidence>
<evidence type="ECO:0000259" key="3">
    <source>
        <dbReference type="SMART" id="SM01012"/>
    </source>
</evidence>
<dbReference type="InterPro" id="IPR005561">
    <property type="entry name" value="ANTAR"/>
</dbReference>
<dbReference type="Pfam" id="PF03861">
    <property type="entry name" value="ANTAR"/>
    <property type="match status" value="1"/>
</dbReference>
<evidence type="ECO:0000256" key="1">
    <source>
        <dbReference type="ARBA" id="ARBA00023015"/>
    </source>
</evidence>
<dbReference type="InterPro" id="IPR036388">
    <property type="entry name" value="WH-like_DNA-bd_sf"/>
</dbReference>
<evidence type="ECO:0000313" key="5">
    <source>
        <dbReference type="Proteomes" id="UP000242444"/>
    </source>
</evidence>
<keyword evidence="1" id="KW-0805">Transcription regulation</keyword>
<dbReference type="EMBL" id="NKYE01000014">
    <property type="protein sequence ID" value="OZM71295.1"/>
    <property type="molecule type" value="Genomic_DNA"/>
</dbReference>
<sequence>MRRHTVVAERRAKLQDLCGAVSGDPDAVLRRVCEVCVTECSVSGASITVQGTGTGADTAMALAWATDSISEQLDDVQRTVGEGPGTTAHTDRGPVLVPDLTTEGARWPGFTMEAQKAGAAAVFAFPLQVGAVRVGVLDTYRTTAGPLSGAEFGDALILADIATYEVLNVLAGQDAIDMGWLPDIHAEVHQATGIVTAQLGLTMSEALVRIRAHAFSHQLALDDVAHQIVHRHLYLETGA</sequence>
<dbReference type="GO" id="GO:0003723">
    <property type="term" value="F:RNA binding"/>
    <property type="evidence" value="ECO:0007669"/>
    <property type="project" value="InterPro"/>
</dbReference>
<protein>
    <recommendedName>
        <fullName evidence="3">ANTAR domain-containing protein</fullName>
    </recommendedName>
</protein>
<dbReference type="Gene3D" id="3.30.450.40">
    <property type="match status" value="1"/>
</dbReference>
<keyword evidence="5" id="KW-1185">Reference proteome</keyword>
<dbReference type="InterPro" id="IPR029016">
    <property type="entry name" value="GAF-like_dom_sf"/>
</dbReference>
<dbReference type="SUPFAM" id="SSF55781">
    <property type="entry name" value="GAF domain-like"/>
    <property type="match status" value="1"/>
</dbReference>
<keyword evidence="2" id="KW-0804">Transcription</keyword>
<evidence type="ECO:0000313" key="4">
    <source>
        <dbReference type="EMBL" id="OZM71295.1"/>
    </source>
</evidence>
<comment type="caution">
    <text evidence="4">The sequence shown here is derived from an EMBL/GenBank/DDBJ whole genome shotgun (WGS) entry which is preliminary data.</text>
</comment>
<gene>
    <name evidence="4" type="ORF">CFN78_21115</name>
</gene>
<dbReference type="InParanoid" id="A0A263D1R3"/>
<dbReference type="AlphaFoldDB" id="A0A263D1R3"/>
<reference evidence="4 5" key="1">
    <citation type="submission" date="2017-07" db="EMBL/GenBank/DDBJ databases">
        <title>Amycolatopsis antarcticus sp. nov., isolated from the surface of an Antarcticus brown macroalga.</title>
        <authorList>
            <person name="Wang J."/>
            <person name="Leiva S."/>
            <person name="Huang J."/>
            <person name="Huang Y."/>
        </authorList>
    </citation>
    <scope>NUCLEOTIDE SEQUENCE [LARGE SCALE GENOMIC DNA]</scope>
    <source>
        <strain evidence="4 5">AU-G6</strain>
    </source>
</reference>
<accession>A0A263D1R3</accession>
<dbReference type="SMART" id="SM01012">
    <property type="entry name" value="ANTAR"/>
    <property type="match status" value="1"/>
</dbReference>
<proteinExistence type="predicted"/>
<name>A0A263D1R3_9PSEU</name>